<reference evidence="4 5" key="1">
    <citation type="submission" date="2012-01" db="EMBL/GenBank/DDBJ databases">
        <title>The Genome Sequence of Odoribacter laneus YIT 12061.</title>
        <authorList>
            <consortium name="The Broad Institute Genome Sequencing Platform"/>
            <person name="Earl A."/>
            <person name="Ward D."/>
            <person name="Feldgarden M."/>
            <person name="Gevers D."/>
            <person name="Morotomi M."/>
            <person name="Young S.K."/>
            <person name="Zeng Q."/>
            <person name="Gargeya S."/>
            <person name="Fitzgerald M."/>
            <person name="Haas B."/>
            <person name="Abouelleil A."/>
            <person name="Alvarado L."/>
            <person name="Arachchi H.M."/>
            <person name="Berlin A."/>
            <person name="Chapman S.B."/>
            <person name="Gearin G."/>
            <person name="Goldberg J."/>
            <person name="Griggs A."/>
            <person name="Gujja S."/>
            <person name="Hansen M."/>
            <person name="Heiman D."/>
            <person name="Howarth C."/>
            <person name="Larimer J."/>
            <person name="Lui A."/>
            <person name="MacDonald P.J.P."/>
            <person name="McCowen C."/>
            <person name="Montmayeur A."/>
            <person name="Murphy C."/>
            <person name="Neiman D."/>
            <person name="Pearson M."/>
            <person name="Priest M."/>
            <person name="Roberts A."/>
            <person name="Saif S."/>
            <person name="Shea T."/>
            <person name="Sisk P."/>
            <person name="Stolte C."/>
            <person name="Sykes S."/>
            <person name="Wortman J."/>
            <person name="Nusbaum C."/>
            <person name="Birren B."/>
        </authorList>
    </citation>
    <scope>NUCLEOTIDE SEQUENCE [LARGE SCALE GENOMIC DNA]</scope>
    <source>
        <strain evidence="4 5">YIT 12061</strain>
    </source>
</reference>
<keyword evidence="2" id="KW-0812">Transmembrane</keyword>
<evidence type="ECO:0000256" key="1">
    <source>
        <dbReference type="ARBA" id="ARBA00006464"/>
    </source>
</evidence>
<sequence>MYRHFFKRLIDIILSIMVLPFVLLLIIIIGPIIYFTDCGPIFYNAERIGYRGKRFKMFKLRSMYVNAPDLRNVDGSTYNSDNDSRVTPVGRIIRKTSIDELPQFLNILFGDMSFVGPRPTIGAKPYSEYDELRKKRLEVRPGITGYSQAFFRNSITQDEKYKYDCYYVDNVSFWMDIKVIFYTVYSVLCHKNINGEQ</sequence>
<dbReference type="Proteomes" id="UP000004892">
    <property type="component" value="Unassembled WGS sequence"/>
</dbReference>
<evidence type="ECO:0000313" key="4">
    <source>
        <dbReference type="EMBL" id="EHP45006.1"/>
    </source>
</evidence>
<dbReference type="GO" id="GO:0016780">
    <property type="term" value="F:phosphotransferase activity, for other substituted phosphate groups"/>
    <property type="evidence" value="ECO:0007669"/>
    <property type="project" value="TreeGrafter"/>
</dbReference>
<proteinExistence type="inferred from homology"/>
<comment type="caution">
    <text evidence="4">The sequence shown here is derived from an EMBL/GenBank/DDBJ whole genome shotgun (WGS) entry which is preliminary data.</text>
</comment>
<dbReference type="HOGENOM" id="CLU_024920_1_2_10"/>
<dbReference type="PANTHER" id="PTHR30576:SF0">
    <property type="entry name" value="UNDECAPRENYL-PHOSPHATE N-ACETYLGALACTOSAMINYL 1-PHOSPHATE TRANSFERASE-RELATED"/>
    <property type="match status" value="1"/>
</dbReference>
<dbReference type="PATRIC" id="fig|742817.3.peg.3261"/>
<evidence type="ECO:0000256" key="2">
    <source>
        <dbReference type="SAM" id="Phobius"/>
    </source>
</evidence>
<feature type="transmembrane region" description="Helical" evidence="2">
    <location>
        <begin position="12"/>
        <end position="35"/>
    </location>
</feature>
<accession>H1DLB7</accession>
<organism evidence="4 5">
    <name type="scientific">Odoribacter laneus YIT 12061</name>
    <dbReference type="NCBI Taxonomy" id="742817"/>
    <lineage>
        <taxon>Bacteria</taxon>
        <taxon>Pseudomonadati</taxon>
        <taxon>Bacteroidota</taxon>
        <taxon>Bacteroidia</taxon>
        <taxon>Bacteroidales</taxon>
        <taxon>Odoribacteraceae</taxon>
        <taxon>Odoribacter</taxon>
    </lineage>
</organism>
<gene>
    <name evidence="4" type="ORF">HMPREF9449_03053</name>
</gene>
<evidence type="ECO:0000259" key="3">
    <source>
        <dbReference type="Pfam" id="PF02397"/>
    </source>
</evidence>
<dbReference type="GeneID" id="98070570"/>
<keyword evidence="2" id="KW-0472">Membrane</keyword>
<dbReference type="RefSeq" id="WP_009138195.1">
    <property type="nucleotide sequence ID" value="NZ_JH594599.1"/>
</dbReference>
<dbReference type="AlphaFoldDB" id="H1DLB7"/>
<comment type="similarity">
    <text evidence="1">Belongs to the bacterial sugar transferase family.</text>
</comment>
<keyword evidence="2" id="KW-1133">Transmembrane helix</keyword>
<dbReference type="eggNOG" id="COG2148">
    <property type="taxonomic scope" value="Bacteria"/>
</dbReference>
<evidence type="ECO:0000313" key="5">
    <source>
        <dbReference type="Proteomes" id="UP000004892"/>
    </source>
</evidence>
<dbReference type="Pfam" id="PF02397">
    <property type="entry name" value="Bac_transf"/>
    <property type="match status" value="1"/>
</dbReference>
<name>H1DLB7_9BACT</name>
<dbReference type="InterPro" id="IPR003362">
    <property type="entry name" value="Bact_transf"/>
</dbReference>
<feature type="domain" description="Bacterial sugar transferase" evidence="3">
    <location>
        <begin position="7"/>
        <end position="188"/>
    </location>
</feature>
<dbReference type="PANTHER" id="PTHR30576">
    <property type="entry name" value="COLANIC BIOSYNTHESIS UDP-GLUCOSE LIPID CARRIER TRANSFERASE"/>
    <property type="match status" value="1"/>
</dbReference>
<protein>
    <recommendedName>
        <fullName evidence="3">Bacterial sugar transferase domain-containing protein</fullName>
    </recommendedName>
</protein>
<dbReference type="EMBL" id="ADMC01000037">
    <property type="protein sequence ID" value="EHP45006.1"/>
    <property type="molecule type" value="Genomic_DNA"/>
</dbReference>
<keyword evidence="5" id="KW-1185">Reference proteome</keyword>
<dbReference type="STRING" id="742817.HMPREF9449_03053"/>